<dbReference type="EMBL" id="KJ019089">
    <property type="protein sequence ID" value="AIX28433.1"/>
    <property type="molecule type" value="Genomic_DNA"/>
</dbReference>
<name>A0A0E3HG06_9CAUD</name>
<reference evidence="1 2" key="1">
    <citation type="submission" date="2013-12" db="EMBL/GenBank/DDBJ databases">
        <title>Ecological redundancy of diverse viral populations within a natural community.</title>
        <authorList>
            <person name="Gregory A.C."/>
            <person name="LaButti K."/>
            <person name="Copeland A."/>
            <person name="Woyke T."/>
            <person name="Sullivan M.B."/>
        </authorList>
    </citation>
    <scope>NUCLEOTIDE SEQUENCE [LARGE SCALE GENOMIC DNA]</scope>
    <source>
        <strain evidence="1">Syn7803US23</strain>
    </source>
</reference>
<keyword evidence="2" id="KW-1185">Reference proteome</keyword>
<protein>
    <submittedName>
        <fullName evidence="1">Uncharacterized protein</fullName>
    </submittedName>
</protein>
<sequence>MSKIIVREIESPSGAINFVGGLTIADSGSISYPGRIVQMKHVTYKTRTSWQNATSNTGSVSSNVPGMQVDLQCKFASSKVVIEARILGDVHHNTVFRYTVNGSHITTAAYDSYNDDAGANRWSGITGAPYDGANNNNSTPADIFFMVFYKPGNTNNNTYRIVSREGNTSQSTNYINRTGGSNGQNSYECGVSSMIIYEIEE</sequence>
<organism evidence="1 2">
    <name type="scientific">Synechococcus phage ACG-2014j</name>
    <dbReference type="NCBI Taxonomy" id="1493514"/>
    <lineage>
        <taxon>Viruses</taxon>
        <taxon>Duplodnaviria</taxon>
        <taxon>Heunggongvirae</taxon>
        <taxon>Uroviricota</taxon>
        <taxon>Caudoviricetes</taxon>
        <taxon>Pantevenvirales</taxon>
        <taxon>Kyanoviridae</taxon>
        <taxon>Potamoivirus</taxon>
        <taxon>Potamoivirus tusconj</taxon>
    </lineage>
</organism>
<gene>
    <name evidence="1" type="ORF">Syn7803US23_89</name>
</gene>
<accession>A0A0E3HG06</accession>
<proteinExistence type="predicted"/>
<evidence type="ECO:0000313" key="2">
    <source>
        <dbReference type="Proteomes" id="UP000185285"/>
    </source>
</evidence>
<evidence type="ECO:0000313" key="1">
    <source>
        <dbReference type="EMBL" id="AIX28433.1"/>
    </source>
</evidence>
<dbReference type="Proteomes" id="UP000185285">
    <property type="component" value="Segment"/>
</dbReference>